<dbReference type="InterPro" id="IPR006838">
    <property type="entry name" value="ADTRP_AIG1"/>
</dbReference>
<dbReference type="VEuPathDB" id="MicrosporidiaDB:CWI39_0419p0010"/>
<feature type="transmembrane region" description="Helical" evidence="5">
    <location>
        <begin position="43"/>
        <end position="60"/>
    </location>
</feature>
<keyword evidence="3 5" id="KW-1133">Transmembrane helix</keyword>
<feature type="transmembrane region" description="Helical" evidence="5">
    <location>
        <begin position="120"/>
        <end position="138"/>
    </location>
</feature>
<dbReference type="Proteomes" id="UP000293045">
    <property type="component" value="Unassembled WGS sequence"/>
</dbReference>
<keyword evidence="4 5" id="KW-0472">Membrane</keyword>
<feature type="transmembrane region" description="Helical" evidence="5">
    <location>
        <begin position="183"/>
        <end position="201"/>
    </location>
</feature>
<evidence type="ECO:0000256" key="1">
    <source>
        <dbReference type="ARBA" id="ARBA00004127"/>
    </source>
</evidence>
<dbReference type="PANTHER" id="PTHR10989">
    <property type="entry name" value="ANDROGEN-INDUCED PROTEIN 1-RELATED"/>
    <property type="match status" value="1"/>
</dbReference>
<protein>
    <submittedName>
        <fullName evidence="6">FAR-17a/AIG1-like protein</fullName>
    </submittedName>
</protein>
<evidence type="ECO:0000256" key="4">
    <source>
        <dbReference type="ARBA" id="ARBA00023136"/>
    </source>
</evidence>
<reference evidence="6 7" key="1">
    <citation type="submission" date="2017-12" db="EMBL/GenBank/DDBJ databases">
        <authorList>
            <person name="Pombert J.-F."/>
            <person name="Haag K.L."/>
            <person name="Ebert D."/>
        </authorList>
    </citation>
    <scope>NUCLEOTIDE SEQUENCE [LARGE SCALE GENOMIC DNA]</scope>
    <source>
        <strain evidence="6">IL-BN-2</strain>
    </source>
</reference>
<evidence type="ECO:0000256" key="2">
    <source>
        <dbReference type="ARBA" id="ARBA00022692"/>
    </source>
</evidence>
<keyword evidence="2 5" id="KW-0812">Transmembrane</keyword>
<dbReference type="VEuPathDB" id="MicrosporidiaDB:CWI36_0617p0020"/>
<evidence type="ECO:0000313" key="6">
    <source>
        <dbReference type="EMBL" id="TBU06819.1"/>
    </source>
</evidence>
<dbReference type="AlphaFoldDB" id="A0A4Q9LFK3"/>
<proteinExistence type="predicted"/>
<feature type="transmembrane region" description="Helical" evidence="5">
    <location>
        <begin position="150"/>
        <end position="171"/>
    </location>
</feature>
<comment type="caution">
    <text evidence="6">The sequence shown here is derived from an EMBL/GenBank/DDBJ whole genome shotgun (WGS) entry which is preliminary data.</text>
</comment>
<evidence type="ECO:0000313" key="7">
    <source>
        <dbReference type="Proteomes" id="UP000293045"/>
    </source>
</evidence>
<organism evidence="6 7">
    <name type="scientific">Hamiltosporidium magnivora</name>
    <dbReference type="NCBI Taxonomy" id="148818"/>
    <lineage>
        <taxon>Eukaryota</taxon>
        <taxon>Fungi</taxon>
        <taxon>Fungi incertae sedis</taxon>
        <taxon>Microsporidia</taxon>
        <taxon>Dubosqiidae</taxon>
        <taxon>Hamiltosporidium</taxon>
    </lineage>
</organism>
<dbReference type="VEuPathDB" id="MicrosporidiaDB:CWI36_0511p0010"/>
<evidence type="ECO:0000256" key="5">
    <source>
        <dbReference type="SAM" id="Phobius"/>
    </source>
</evidence>
<dbReference type="GO" id="GO:0016020">
    <property type="term" value="C:membrane"/>
    <property type="evidence" value="ECO:0007669"/>
    <property type="project" value="InterPro"/>
</dbReference>
<sequence length="447" mass="51914">MIDFIVRIFGLFLCFYGVSERTMPLEMASALRMSFGGRQQFLTIIGLNATILTLIFGLVIRYARLDKNGNIFKYVSSFHTFLLSLIIPVEMTITILFWVLYLKDPTLLISKEFYERNIKIRLFSNLCMHLFPFLLLIIEIIDTNIKRSNIHLIAIIIFSITYYFWVSFIASMNKRWPYPLLDGLNGIGRLLIFTAVTLLTLKMCDNKINIFNSLTWISIQVVAHMKNEADVYFIYLRFNLGGGVQLREFYSNKKTKKGKMIGFYEEKPWKAVFRSNRARINKEKSTTNDACCEDTAILLEGIMKDSRSNPTRSSFNEVQSKLISRVERLCHTRLNAKNLLSAINQHAISLINYHVGVVRLELANFSKLDDAVHCLEKSKEIWTRQAEILKEENANKNHLLQIKSFLKVKYELKININEESDLEEEETVVIKEGRKIKSQREILTQNA</sequence>
<name>A0A4Q9LFK3_9MICR</name>
<dbReference type="GO" id="GO:0012505">
    <property type="term" value="C:endomembrane system"/>
    <property type="evidence" value="ECO:0007669"/>
    <property type="project" value="UniProtKB-SubCell"/>
</dbReference>
<dbReference type="Pfam" id="PF04750">
    <property type="entry name" value="Far-17a_AIG1"/>
    <property type="match status" value="1"/>
</dbReference>
<gene>
    <name evidence="6" type="ORF">CWI39_0419p0010</name>
</gene>
<comment type="subcellular location">
    <subcellularLocation>
        <location evidence="1">Endomembrane system</location>
        <topology evidence="1">Multi-pass membrane protein</topology>
    </subcellularLocation>
</comment>
<dbReference type="PANTHER" id="PTHR10989:SF16">
    <property type="entry name" value="AT02829P-RELATED"/>
    <property type="match status" value="1"/>
</dbReference>
<dbReference type="EMBL" id="PIXR01000419">
    <property type="protein sequence ID" value="TBU06819.1"/>
    <property type="molecule type" value="Genomic_DNA"/>
</dbReference>
<feature type="transmembrane region" description="Helical" evidence="5">
    <location>
        <begin position="81"/>
        <end position="100"/>
    </location>
</feature>
<evidence type="ECO:0000256" key="3">
    <source>
        <dbReference type="ARBA" id="ARBA00022989"/>
    </source>
</evidence>
<accession>A0A4Q9LFK3</accession>